<dbReference type="Pfam" id="PF04862">
    <property type="entry name" value="DUF642"/>
    <property type="match status" value="2"/>
</dbReference>
<feature type="region of interest" description="Disordered" evidence="6">
    <location>
        <begin position="31"/>
        <end position="54"/>
    </location>
</feature>
<name>A0A834G4E8_RHOSS</name>
<keyword evidence="4 7" id="KW-0732">Signal</keyword>
<evidence type="ECO:0000256" key="4">
    <source>
        <dbReference type="ARBA" id="ARBA00022729"/>
    </source>
</evidence>
<organism evidence="9 10">
    <name type="scientific">Rhododendron simsii</name>
    <name type="common">Sims's rhododendron</name>
    <dbReference type="NCBI Taxonomy" id="118357"/>
    <lineage>
        <taxon>Eukaryota</taxon>
        <taxon>Viridiplantae</taxon>
        <taxon>Streptophyta</taxon>
        <taxon>Embryophyta</taxon>
        <taxon>Tracheophyta</taxon>
        <taxon>Spermatophyta</taxon>
        <taxon>Magnoliopsida</taxon>
        <taxon>eudicotyledons</taxon>
        <taxon>Gunneridae</taxon>
        <taxon>Pentapetalae</taxon>
        <taxon>asterids</taxon>
        <taxon>Ericales</taxon>
        <taxon>Ericaceae</taxon>
        <taxon>Ericoideae</taxon>
        <taxon>Rhodoreae</taxon>
        <taxon>Rhododendron</taxon>
    </lineage>
</organism>
<evidence type="ECO:0000256" key="1">
    <source>
        <dbReference type="ARBA" id="ARBA00004191"/>
    </source>
</evidence>
<keyword evidence="5" id="KW-0325">Glycoprotein</keyword>
<feature type="chain" id="PRO_5032627824" description="DUF642 domain-containing protein" evidence="7">
    <location>
        <begin position="21"/>
        <end position="422"/>
    </location>
</feature>
<comment type="subcellular location">
    <subcellularLocation>
        <location evidence="1">Secreted</location>
        <location evidence="1">Cell wall</location>
    </subcellularLocation>
</comment>
<dbReference type="FunFam" id="2.60.120.260:FF:000031">
    <property type="entry name" value="DUF642 family protein"/>
    <property type="match status" value="1"/>
</dbReference>
<accession>A0A834G4E8</accession>
<evidence type="ECO:0000256" key="3">
    <source>
        <dbReference type="ARBA" id="ARBA00022525"/>
    </source>
</evidence>
<dbReference type="PANTHER" id="PTHR31265">
    <property type="entry name" value="OS02G0527500 PROTEIN-RELATED"/>
    <property type="match status" value="1"/>
</dbReference>
<dbReference type="Proteomes" id="UP000626092">
    <property type="component" value="Unassembled WGS sequence"/>
</dbReference>
<dbReference type="InterPro" id="IPR052437">
    <property type="entry name" value="Pectin_Meth_Modulator"/>
</dbReference>
<evidence type="ECO:0000256" key="6">
    <source>
        <dbReference type="SAM" id="MobiDB-lite"/>
    </source>
</evidence>
<protein>
    <recommendedName>
        <fullName evidence="8">DUF642 domain-containing protein</fullName>
    </recommendedName>
</protein>
<feature type="domain" description="DUF642" evidence="8">
    <location>
        <begin position="29"/>
        <end position="188"/>
    </location>
</feature>
<keyword evidence="2" id="KW-0134">Cell wall</keyword>
<evidence type="ECO:0000313" key="10">
    <source>
        <dbReference type="Proteomes" id="UP000626092"/>
    </source>
</evidence>
<dbReference type="Gene3D" id="2.60.120.260">
    <property type="entry name" value="Galactose-binding domain-like"/>
    <property type="match status" value="2"/>
</dbReference>
<reference evidence="9" key="1">
    <citation type="submission" date="2019-11" db="EMBL/GenBank/DDBJ databases">
        <authorList>
            <person name="Liu Y."/>
            <person name="Hou J."/>
            <person name="Li T.-Q."/>
            <person name="Guan C.-H."/>
            <person name="Wu X."/>
            <person name="Wu H.-Z."/>
            <person name="Ling F."/>
            <person name="Zhang R."/>
            <person name="Shi X.-G."/>
            <person name="Ren J.-P."/>
            <person name="Chen E.-F."/>
            <person name="Sun J.-M."/>
        </authorList>
    </citation>
    <scope>NUCLEOTIDE SEQUENCE</scope>
    <source>
        <strain evidence="9">Adult_tree_wgs_1</strain>
        <tissue evidence="9">Leaves</tissue>
    </source>
</reference>
<gene>
    <name evidence="9" type="ORF">RHSIM_Rhsim12G0194600</name>
</gene>
<evidence type="ECO:0000313" key="9">
    <source>
        <dbReference type="EMBL" id="KAF7124897.1"/>
    </source>
</evidence>
<evidence type="ECO:0000259" key="8">
    <source>
        <dbReference type="Pfam" id="PF04862"/>
    </source>
</evidence>
<proteinExistence type="predicted"/>
<evidence type="ECO:0000256" key="2">
    <source>
        <dbReference type="ARBA" id="ARBA00022512"/>
    </source>
</evidence>
<evidence type="ECO:0000256" key="7">
    <source>
        <dbReference type="SAM" id="SignalP"/>
    </source>
</evidence>
<feature type="domain" description="DUF642" evidence="8">
    <location>
        <begin position="243"/>
        <end position="410"/>
    </location>
</feature>
<keyword evidence="3" id="KW-0964">Secreted</keyword>
<sequence length="422" mass="45477">MSRIAVLLLLFSVTCHVALAVYYETGGEVPNGGFERGPSPSDLDGTKLTSPNGIPDWETTGCVEYIKSGATQDHMLLIVPAGMYAVRLGNDATIKQKLTLTPGMFYSLTFSAARTCGQQEKLKVSVSPCTEAGGSGVLPIQTVYSSNGWDSYSWGFVAEADQVEISIHNPGDDKEDAACGPLIDSVALVALPPIKRTAGAFSLSLIGHERIRELEMNRVMHNGIANMHAISLCLSVILGYNGNLLRNGDFETGPYISPNTSWGVLVPSNIEDAHCPLIGWSVISLKAVKYIDYAHYFVPLGNRAVQLMAGRESIIVQIVRTMPGKVYDLTFAVGDASNSCEGSMLVEAFAGKESFKVPYESSGKGGFKRAKLRFTACSIMTRVKFLSSYYHMKSDHSGSLCGPVVDDVKLVVVNAPPQHKHA</sequence>
<evidence type="ECO:0000256" key="5">
    <source>
        <dbReference type="ARBA" id="ARBA00023180"/>
    </source>
</evidence>
<feature type="signal peptide" evidence="7">
    <location>
        <begin position="1"/>
        <end position="20"/>
    </location>
</feature>
<dbReference type="EMBL" id="WJXA01000012">
    <property type="protein sequence ID" value="KAF7124897.1"/>
    <property type="molecule type" value="Genomic_DNA"/>
</dbReference>
<comment type="caution">
    <text evidence="9">The sequence shown here is derived from an EMBL/GenBank/DDBJ whole genome shotgun (WGS) entry which is preliminary data.</text>
</comment>
<dbReference type="OrthoDB" id="2121543at2759"/>
<dbReference type="InterPro" id="IPR008979">
    <property type="entry name" value="Galactose-bd-like_sf"/>
</dbReference>
<dbReference type="AlphaFoldDB" id="A0A834G4E8"/>
<dbReference type="InterPro" id="IPR006946">
    <property type="entry name" value="DGR2-like_dom"/>
</dbReference>
<dbReference type="PANTHER" id="PTHR31265:SF61">
    <property type="entry name" value="PROTEIN DUF642 L-GALACTONO-1,4-LACTONE-RESPONSIVE GENE 1"/>
    <property type="match status" value="1"/>
</dbReference>
<keyword evidence="10" id="KW-1185">Reference proteome</keyword>
<dbReference type="SUPFAM" id="SSF49785">
    <property type="entry name" value="Galactose-binding domain-like"/>
    <property type="match status" value="1"/>
</dbReference>